<dbReference type="Gene3D" id="3.40.309.10">
    <property type="entry name" value="Aldehyde Dehydrogenase, Chain A, domain 2"/>
    <property type="match status" value="1"/>
</dbReference>
<dbReference type="InterPro" id="IPR016161">
    <property type="entry name" value="Ald_DH/histidinol_DH"/>
</dbReference>
<dbReference type="FunFam" id="3.40.309.10:FF:000009">
    <property type="entry name" value="Aldehyde dehydrogenase A"/>
    <property type="match status" value="1"/>
</dbReference>
<dbReference type="Proteomes" id="UP000285567">
    <property type="component" value="Unassembled WGS sequence"/>
</dbReference>
<reference evidence="11 12" key="1">
    <citation type="journal article" date="2016" name="Front. Microbiol.">
        <title>Comprehensive Phylogenetic Analysis of Bovine Non-aureus Staphylococci Species Based on Whole-Genome Sequencing.</title>
        <authorList>
            <person name="Naushad S."/>
            <person name="Barkema H.W."/>
            <person name="Luby C."/>
            <person name="Condas L.A."/>
            <person name="Nobrega D.B."/>
            <person name="Carson D.A."/>
            <person name="De Buck J."/>
        </authorList>
    </citation>
    <scope>NUCLEOTIDE SEQUENCE [LARGE SCALE GENOMIC DNA]</scope>
    <source>
        <strain evidence="11 12">SNUC 102</strain>
    </source>
</reference>
<protein>
    <recommendedName>
        <fullName evidence="7">3-sulfolactaldehyde dehydrogenase</fullName>
        <ecNumber evidence="6">1.2.1.97</ecNumber>
    </recommendedName>
</protein>
<evidence type="ECO:0000313" key="11">
    <source>
        <dbReference type="EMBL" id="RIN08861.1"/>
    </source>
</evidence>
<organism evidence="11 12">
    <name type="scientific">Staphylococcus xylosus</name>
    <dbReference type="NCBI Taxonomy" id="1288"/>
    <lineage>
        <taxon>Bacteria</taxon>
        <taxon>Bacillati</taxon>
        <taxon>Bacillota</taxon>
        <taxon>Bacilli</taxon>
        <taxon>Bacillales</taxon>
        <taxon>Staphylococcaceae</taxon>
        <taxon>Staphylococcus</taxon>
    </lineage>
</organism>
<feature type="domain" description="Aldehyde dehydrogenase" evidence="10">
    <location>
        <begin position="10"/>
        <end position="467"/>
    </location>
</feature>
<comment type="catalytic activity">
    <reaction evidence="4">
        <text>(2S)-3-sulfolactaldehyde + NAD(+) + H2O = (2S)-3-sulfolactate + NADH + 2 H(+)</text>
        <dbReference type="Rhea" id="RHEA:47932"/>
        <dbReference type="ChEBI" id="CHEBI:15377"/>
        <dbReference type="ChEBI" id="CHEBI:15378"/>
        <dbReference type="ChEBI" id="CHEBI:57540"/>
        <dbReference type="ChEBI" id="CHEBI:57945"/>
        <dbReference type="ChEBI" id="CHEBI:61289"/>
        <dbReference type="ChEBI" id="CHEBI:90109"/>
        <dbReference type="EC" id="1.2.1.97"/>
    </reaction>
    <physiologicalReaction direction="left-to-right" evidence="4">
        <dbReference type="Rhea" id="RHEA:47933"/>
    </physiologicalReaction>
</comment>
<dbReference type="InterPro" id="IPR016162">
    <property type="entry name" value="Ald_DH_N"/>
</dbReference>
<dbReference type="Gene3D" id="3.40.605.10">
    <property type="entry name" value="Aldehyde Dehydrogenase, Chain A, domain 1"/>
    <property type="match status" value="1"/>
</dbReference>
<name>A0A418ILH8_STAXY</name>
<dbReference type="PROSITE" id="PS00687">
    <property type="entry name" value="ALDEHYDE_DEHYDR_GLU"/>
    <property type="match status" value="1"/>
</dbReference>
<dbReference type="GO" id="GO:0016620">
    <property type="term" value="F:oxidoreductase activity, acting on the aldehyde or oxo group of donors, NAD or NADP as acceptor"/>
    <property type="evidence" value="ECO:0007669"/>
    <property type="project" value="InterPro"/>
</dbReference>
<gene>
    <name evidence="11" type="ORF">BU097_11150</name>
</gene>
<evidence type="ECO:0000259" key="10">
    <source>
        <dbReference type="Pfam" id="PF00171"/>
    </source>
</evidence>
<evidence type="ECO:0000256" key="7">
    <source>
        <dbReference type="ARBA" id="ARBA00067277"/>
    </source>
</evidence>
<dbReference type="Pfam" id="PF00171">
    <property type="entry name" value="Aldedh"/>
    <property type="match status" value="1"/>
</dbReference>
<accession>A0A418ILH8</accession>
<dbReference type="FunFam" id="3.40.605.10:FF:000007">
    <property type="entry name" value="NAD/NADP-dependent betaine aldehyde dehydrogenase"/>
    <property type="match status" value="1"/>
</dbReference>
<dbReference type="RefSeq" id="WP_069792570.1">
    <property type="nucleotide sequence ID" value="NZ_QXUL01000063.1"/>
</dbReference>
<dbReference type="EC" id="1.2.1.97" evidence="6"/>
<sequence length="474" mass="52034">MNELFINGQFVESNSTNQFEVINPVTEEIIDTVTLANENDTKKAIQGAKEAQLKWEKVNIVKRAKIVQDLAEQLEKNKNELAGIYVKEQGKPLYAAIGEIEKSIEYINYMCSLARKNNGEVLQSEVENETIILTKKPVGNTAGIIPWNAPIFVLMRKLIPALVTGCSIVIKPSEETPFGAFKIAEYIQKTDIPNGLVQIITGTGSEVGNLLSQSEDIDLISITGSTGAGKSVMASAANNVKGVNLELGGKAPAIVTKNADIEKAASYIVQARINNSGQVCTCPERIYVSKDIFDEFITLVKDKMNKVQPGDPYDKDTTMGPIINHKQLDAINEKVQTAVAEGAIIELGGNIIDRKGFFYEPTILTNLSKDSIVMKEEIFGPVLPIVSFENFEEVLDEANNSDYGLSSYIFTENLKEAMLASERLKFGEVYVNCEAEEAIVGYHAGWRQSGLGGADGVNGFEEYLNTTVTYIRYE</sequence>
<evidence type="ECO:0000313" key="12">
    <source>
        <dbReference type="Proteomes" id="UP000285567"/>
    </source>
</evidence>
<evidence type="ECO:0000256" key="4">
    <source>
        <dbReference type="ARBA" id="ARBA00050326"/>
    </source>
</evidence>
<keyword evidence="12" id="KW-1185">Reference proteome</keyword>
<evidence type="ECO:0000256" key="8">
    <source>
        <dbReference type="PROSITE-ProRule" id="PRU10007"/>
    </source>
</evidence>
<dbReference type="AlphaFoldDB" id="A0A418ILH8"/>
<comment type="caution">
    <text evidence="11">The sequence shown here is derived from an EMBL/GenBank/DDBJ whole genome shotgun (WGS) entry which is preliminary data.</text>
</comment>
<dbReference type="InterPro" id="IPR016163">
    <property type="entry name" value="Ald_DH_C"/>
</dbReference>
<proteinExistence type="inferred from homology"/>
<evidence type="ECO:0000256" key="3">
    <source>
        <dbReference type="ARBA" id="ARBA00023027"/>
    </source>
</evidence>
<dbReference type="SUPFAM" id="SSF53720">
    <property type="entry name" value="ALDH-like"/>
    <property type="match status" value="1"/>
</dbReference>
<dbReference type="NCBIfam" id="NF007497">
    <property type="entry name" value="PRK10090.1"/>
    <property type="match status" value="1"/>
</dbReference>
<feature type="active site" evidence="8">
    <location>
        <position position="246"/>
    </location>
</feature>
<comment type="function">
    <text evidence="5">Part of the sulfo-TAL (or sulfo-SFT) pathway, a D-sulfoquinovose degradation pathway that produces sulfolactate (SL). Catalyzes the oxidation of 3-sulfolactaldehyde (SLA) to sulfolactate (SL).</text>
</comment>
<evidence type="ECO:0000256" key="5">
    <source>
        <dbReference type="ARBA" id="ARBA00054572"/>
    </source>
</evidence>
<evidence type="ECO:0000256" key="1">
    <source>
        <dbReference type="ARBA" id="ARBA00009986"/>
    </source>
</evidence>
<evidence type="ECO:0000256" key="6">
    <source>
        <dbReference type="ARBA" id="ARBA00066984"/>
    </source>
</evidence>
<evidence type="ECO:0000256" key="2">
    <source>
        <dbReference type="ARBA" id="ARBA00023002"/>
    </source>
</evidence>
<keyword evidence="2 9" id="KW-0560">Oxidoreductase</keyword>
<comment type="similarity">
    <text evidence="1 9">Belongs to the aldehyde dehydrogenase family.</text>
</comment>
<dbReference type="PANTHER" id="PTHR11699">
    <property type="entry name" value="ALDEHYDE DEHYDROGENASE-RELATED"/>
    <property type="match status" value="1"/>
</dbReference>
<evidence type="ECO:0000256" key="9">
    <source>
        <dbReference type="RuleBase" id="RU003345"/>
    </source>
</evidence>
<dbReference type="OrthoDB" id="9762913at2"/>
<dbReference type="EMBL" id="QXUL01000063">
    <property type="protein sequence ID" value="RIN08861.1"/>
    <property type="molecule type" value="Genomic_DNA"/>
</dbReference>
<dbReference type="InterPro" id="IPR015590">
    <property type="entry name" value="Aldehyde_DH_dom"/>
</dbReference>
<dbReference type="InterPro" id="IPR029510">
    <property type="entry name" value="Ald_DH_CS_GLU"/>
</dbReference>
<keyword evidence="3" id="KW-0520">NAD</keyword>